<keyword evidence="2 5" id="KW-0378">Hydrolase</keyword>
<dbReference type="Gene3D" id="3.40.50.1820">
    <property type="entry name" value="alpha/beta hydrolase"/>
    <property type="match status" value="1"/>
</dbReference>
<keyword evidence="6" id="KW-1185">Reference proteome</keyword>
<dbReference type="EMBL" id="JACXLD010000005">
    <property type="protein sequence ID" value="MBD2859453.1"/>
    <property type="molecule type" value="Genomic_DNA"/>
</dbReference>
<evidence type="ECO:0000313" key="5">
    <source>
        <dbReference type="EMBL" id="MBD2859453.1"/>
    </source>
</evidence>
<dbReference type="AlphaFoldDB" id="A0A927C1C4"/>
<dbReference type="InterPro" id="IPR029058">
    <property type="entry name" value="AB_hydrolase_fold"/>
</dbReference>
<evidence type="ECO:0000256" key="2">
    <source>
        <dbReference type="ARBA" id="ARBA00022801"/>
    </source>
</evidence>
<dbReference type="GO" id="GO:0004806">
    <property type="term" value="F:triacylglycerol lipase activity"/>
    <property type="evidence" value="ECO:0007669"/>
    <property type="project" value="TreeGrafter"/>
</dbReference>
<comment type="caution">
    <text evidence="5">The sequence shown here is derived from an EMBL/GenBank/DDBJ whole genome shotgun (WGS) entry which is preliminary data.</text>
</comment>
<dbReference type="RefSeq" id="WP_190765313.1">
    <property type="nucleotide sequence ID" value="NZ_JACXLD010000005.1"/>
</dbReference>
<gene>
    <name evidence="5" type="ORF">IB286_10600</name>
</gene>
<reference evidence="5" key="1">
    <citation type="submission" date="2020-09" db="EMBL/GenBank/DDBJ databases">
        <authorList>
            <person name="Yoon J.-W."/>
        </authorList>
    </citation>
    <scope>NUCLEOTIDE SEQUENCE</scope>
    <source>
        <strain evidence="5">KMU-158</strain>
    </source>
</reference>
<dbReference type="PANTHER" id="PTHR48081">
    <property type="entry name" value="AB HYDROLASE SUPERFAMILY PROTEIN C4A8.06C"/>
    <property type="match status" value="1"/>
</dbReference>
<organism evidence="5 6">
    <name type="scientific">Spongiibacter pelagi</name>
    <dbReference type="NCBI Taxonomy" id="2760804"/>
    <lineage>
        <taxon>Bacteria</taxon>
        <taxon>Pseudomonadati</taxon>
        <taxon>Pseudomonadota</taxon>
        <taxon>Gammaproteobacteria</taxon>
        <taxon>Cellvibrionales</taxon>
        <taxon>Spongiibacteraceae</taxon>
        <taxon>Spongiibacter</taxon>
    </lineage>
</organism>
<dbReference type="SUPFAM" id="SSF53474">
    <property type="entry name" value="alpha/beta-Hydrolases"/>
    <property type="match status" value="1"/>
</dbReference>
<feature type="domain" description="Alpha/beta hydrolase fold-3" evidence="4">
    <location>
        <begin position="73"/>
        <end position="274"/>
    </location>
</feature>
<dbReference type="Pfam" id="PF07859">
    <property type="entry name" value="Abhydrolase_3"/>
    <property type="match status" value="1"/>
</dbReference>
<proteinExistence type="inferred from homology"/>
<feature type="region of interest" description="Disordered" evidence="3">
    <location>
        <begin position="306"/>
        <end position="329"/>
    </location>
</feature>
<comment type="similarity">
    <text evidence="1">Belongs to the 'GDXG' lipolytic enzyme family.</text>
</comment>
<evidence type="ECO:0000259" key="4">
    <source>
        <dbReference type="Pfam" id="PF07859"/>
    </source>
</evidence>
<evidence type="ECO:0000256" key="3">
    <source>
        <dbReference type="SAM" id="MobiDB-lite"/>
    </source>
</evidence>
<accession>A0A927C1C4</accession>
<name>A0A927C1C4_9GAMM</name>
<dbReference type="InterPro" id="IPR013094">
    <property type="entry name" value="AB_hydrolase_3"/>
</dbReference>
<dbReference type="Proteomes" id="UP000610558">
    <property type="component" value="Unassembled WGS sequence"/>
</dbReference>
<evidence type="ECO:0000313" key="6">
    <source>
        <dbReference type="Proteomes" id="UP000610558"/>
    </source>
</evidence>
<feature type="compositionally biased region" description="Low complexity" evidence="3">
    <location>
        <begin position="306"/>
        <end position="320"/>
    </location>
</feature>
<dbReference type="PANTHER" id="PTHR48081:SF30">
    <property type="entry name" value="ACETYL-HYDROLASE LIPR-RELATED"/>
    <property type="match status" value="1"/>
</dbReference>
<protein>
    <submittedName>
        <fullName evidence="5">Alpha/beta hydrolase</fullName>
    </submittedName>
</protein>
<evidence type="ECO:0000256" key="1">
    <source>
        <dbReference type="ARBA" id="ARBA00010515"/>
    </source>
</evidence>
<sequence>MSQTLRRNMLAGVIRYGIKPLLGGRLSYPMQRRVATAATSVCLAPKGMSYTEINLGGVPCESVTVGKTSDNTLLWLHGGGYCVGSSLTDRAPAGQFSKASNARVIVPDYRLAPENPHPAALEDALAVYKALIAEMGGAEKVVIGGDSAGGGLTLALAVAIRDAGLPLPAGMVFCSPWVDLRCVQQTYKTRAGDDPWLSLDTLKVWAAAYLGDLPADTPACSPLLADLNGLPPALIQVGDCEILLDDSIELNRKFQASGVDSTLHVYPNMWHIFFLQAGILEQADAAIAEIGQFLAGCWKNSQAAAKPTKTRTASRTATKTTRARAVKAS</sequence>
<dbReference type="InterPro" id="IPR050300">
    <property type="entry name" value="GDXG_lipolytic_enzyme"/>
</dbReference>